<evidence type="ECO:0000256" key="1">
    <source>
        <dbReference type="SAM" id="MobiDB-lite"/>
    </source>
</evidence>
<feature type="transmembrane region" description="Helical" evidence="2">
    <location>
        <begin position="238"/>
        <end position="261"/>
    </location>
</feature>
<name>A0A6B3SHM3_9BURK</name>
<proteinExistence type="predicted"/>
<reference evidence="3 4" key="1">
    <citation type="submission" date="2020-02" db="EMBL/GenBank/DDBJ databases">
        <authorList>
            <person name="Kim M.K."/>
        </authorList>
    </citation>
    <scope>NUCLEOTIDE SEQUENCE [LARGE SCALE GENOMIC DNA]</scope>
    <source>
        <strain evidence="3 4">17J57-3</strain>
    </source>
</reference>
<dbReference type="EMBL" id="JAAIVB010000012">
    <property type="protein sequence ID" value="NEX60367.1"/>
    <property type="molecule type" value="Genomic_DNA"/>
</dbReference>
<accession>A0A6B3SHM3</accession>
<comment type="caution">
    <text evidence="3">The sequence shown here is derived from an EMBL/GenBank/DDBJ whole genome shotgun (WGS) entry which is preliminary data.</text>
</comment>
<evidence type="ECO:0000313" key="4">
    <source>
        <dbReference type="Proteomes" id="UP000482155"/>
    </source>
</evidence>
<evidence type="ECO:0000313" key="3">
    <source>
        <dbReference type="EMBL" id="NEX60367.1"/>
    </source>
</evidence>
<protein>
    <recommendedName>
        <fullName evidence="5">PhnA-like protein</fullName>
    </recommendedName>
</protein>
<feature type="transmembrane region" description="Helical" evidence="2">
    <location>
        <begin position="109"/>
        <end position="135"/>
    </location>
</feature>
<keyword evidence="2" id="KW-0812">Transmembrane</keyword>
<dbReference type="RefSeq" id="WP_163960855.1">
    <property type="nucleotide sequence ID" value="NZ_JAAIVB010000012.1"/>
</dbReference>
<evidence type="ECO:0000256" key="2">
    <source>
        <dbReference type="SAM" id="Phobius"/>
    </source>
</evidence>
<organism evidence="3 4">
    <name type="scientific">Noviherbaspirillum galbum</name>
    <dbReference type="NCBI Taxonomy" id="2709383"/>
    <lineage>
        <taxon>Bacteria</taxon>
        <taxon>Pseudomonadati</taxon>
        <taxon>Pseudomonadota</taxon>
        <taxon>Betaproteobacteria</taxon>
        <taxon>Burkholderiales</taxon>
        <taxon>Oxalobacteraceae</taxon>
        <taxon>Noviherbaspirillum</taxon>
    </lineage>
</organism>
<dbReference type="Proteomes" id="UP000482155">
    <property type="component" value="Unassembled WGS sequence"/>
</dbReference>
<keyword evidence="2" id="KW-0472">Membrane</keyword>
<feature type="transmembrane region" description="Helical" evidence="2">
    <location>
        <begin position="36"/>
        <end position="58"/>
    </location>
</feature>
<sequence length="276" mass="27957">MAANESYGGRNTRREPVPAGDESSYMRRPLFPAVRWGAVLAGVAVGVSVQLALSLLGIATGLSTTDLAEGEPMGVGALLWAGFSMLVAAFVGGYVAARMSGLKRKADGVLHGAVSWAVTTILFAALATSVGGSLVSGVFGNMGQLARHTAAGDSPVAALLRTQGVRIDPDALRQLQDYLQAGQREQATQLVASMTGVDAAKAASLVDQALILSGSTSAASPQGRAATEQAMRAAGTTAWIIFGAVALALAIGISGGALGVAGSRRVSWAGNTNLHR</sequence>
<gene>
    <name evidence="3" type="ORF">G3574_04690</name>
</gene>
<feature type="region of interest" description="Disordered" evidence="1">
    <location>
        <begin position="1"/>
        <end position="23"/>
    </location>
</feature>
<feature type="transmembrane region" description="Helical" evidence="2">
    <location>
        <begin position="78"/>
        <end position="97"/>
    </location>
</feature>
<keyword evidence="4" id="KW-1185">Reference proteome</keyword>
<keyword evidence="2" id="KW-1133">Transmembrane helix</keyword>
<evidence type="ECO:0008006" key="5">
    <source>
        <dbReference type="Google" id="ProtNLM"/>
    </source>
</evidence>
<dbReference type="AlphaFoldDB" id="A0A6B3SHM3"/>